<protein>
    <recommendedName>
        <fullName evidence="2">Vitellogenin domain-containing protein</fullName>
    </recommendedName>
</protein>
<feature type="non-terminal residue" evidence="3">
    <location>
        <position position="1"/>
    </location>
</feature>
<dbReference type="PANTHER" id="PTHR37860">
    <property type="entry name" value="AGAP008810-PA"/>
    <property type="match status" value="1"/>
</dbReference>
<evidence type="ECO:0000313" key="4">
    <source>
        <dbReference type="Proteomes" id="UP000288216"/>
    </source>
</evidence>
<dbReference type="PROSITE" id="PS51211">
    <property type="entry name" value="VITELLOGENIN"/>
    <property type="match status" value="1"/>
</dbReference>
<feature type="non-terminal residue" evidence="3">
    <location>
        <position position="460"/>
    </location>
</feature>
<comment type="caution">
    <text evidence="1">Lacks conserved residue(s) required for the propagation of feature annotation.</text>
</comment>
<evidence type="ECO:0000313" key="3">
    <source>
        <dbReference type="EMBL" id="GCB76794.1"/>
    </source>
</evidence>
<dbReference type="InterPro" id="IPR001747">
    <property type="entry name" value="Vitellogenin_N"/>
</dbReference>
<dbReference type="OrthoDB" id="6484170at2759"/>
<dbReference type="EMBL" id="BFAA01016657">
    <property type="protein sequence ID" value="GCB76794.1"/>
    <property type="molecule type" value="Genomic_DNA"/>
</dbReference>
<proteinExistence type="predicted"/>
<dbReference type="Pfam" id="PF09172">
    <property type="entry name" value="Vit_open_b-sht"/>
    <property type="match status" value="1"/>
</dbReference>
<keyword evidence="4" id="KW-1185">Reference proteome</keyword>
<dbReference type="Proteomes" id="UP000288216">
    <property type="component" value="Unassembled WGS sequence"/>
</dbReference>
<dbReference type="STRING" id="75743.A0A401PUH9"/>
<dbReference type="GO" id="GO:0005319">
    <property type="term" value="F:lipid transporter activity"/>
    <property type="evidence" value="ECO:0007669"/>
    <property type="project" value="InterPro"/>
</dbReference>
<name>A0A401PUH9_SCYTO</name>
<dbReference type="Gene3D" id="2.20.50.20">
    <property type="entry name" value="Lipovitellin. Chain A, domain 3"/>
    <property type="match status" value="1"/>
</dbReference>
<dbReference type="Gene3D" id="1.25.10.20">
    <property type="entry name" value="Vitellinogen, superhelical"/>
    <property type="match status" value="1"/>
</dbReference>
<dbReference type="InterPro" id="IPR015817">
    <property type="entry name" value="Vitellinogen_open_b-sht_sub1"/>
</dbReference>
<feature type="domain" description="Vitellogenin" evidence="2">
    <location>
        <begin position="1"/>
        <end position="293"/>
    </location>
</feature>
<sequence length="460" mass="51657">QPLADLLPACETEACIHFLTEIILSQELDKDRVDVFLWSLALIREPTAPMVAAVTALLKSPDTRAQAFLGVSSLVHNFCSKNDRCQVIPEVQEIMKILEGYVQGKCRARDPAEKEKVLMSLKAIGNAGLAASAQIPTLNKCVQSKTNLLDVRLAAIDAFRRIPCKADRTVLVQLYQTADEDVELRIASYYMLMKCPSAQLFETVGLTLRNERSSQVGSFVWSHLTQLMETNDPLKQQIKEALPNYIISKDFELEQWKYSSYMDATFQSGPFLIGANAEAALVFAPRSFLPRSAMANFTIHVMGYAVNLFEVGLRVENAEHLIQKIFGHKHAPFMDSPKNMKNSGKKWKMKNPSKAPVQAVGKKGAVQRHAISKVTATKQQVEKPRLQKANHSCHNVDYNRIYEIEAQFAKRMAKKKKKLTCGLSVKIFGNELSFIDCSTMRTQIKQYSLDMAEIAIKLLK</sequence>
<dbReference type="AlphaFoldDB" id="A0A401PUH9"/>
<dbReference type="SUPFAM" id="SSF48431">
    <property type="entry name" value="Lipovitellin-phosvitin complex, superhelical domain"/>
    <property type="match status" value="1"/>
</dbReference>
<reference evidence="3 4" key="1">
    <citation type="journal article" date="2018" name="Nat. Ecol. Evol.">
        <title>Shark genomes provide insights into elasmobranch evolution and the origin of vertebrates.</title>
        <authorList>
            <person name="Hara Y"/>
            <person name="Yamaguchi K"/>
            <person name="Onimaru K"/>
            <person name="Kadota M"/>
            <person name="Koyanagi M"/>
            <person name="Keeley SD"/>
            <person name="Tatsumi K"/>
            <person name="Tanaka K"/>
            <person name="Motone F"/>
            <person name="Kageyama Y"/>
            <person name="Nozu R"/>
            <person name="Adachi N"/>
            <person name="Nishimura O"/>
            <person name="Nakagawa R"/>
            <person name="Tanegashima C"/>
            <person name="Kiyatake I"/>
            <person name="Matsumoto R"/>
            <person name="Murakumo K"/>
            <person name="Nishida K"/>
            <person name="Terakita A"/>
            <person name="Kuratani S"/>
            <person name="Sato K"/>
            <person name="Hyodo S Kuraku.S."/>
        </authorList>
    </citation>
    <scope>NUCLEOTIDE SEQUENCE [LARGE SCALE GENOMIC DNA]</scope>
</reference>
<dbReference type="SUPFAM" id="SSF56968">
    <property type="entry name" value="Lipovitellin-phosvitin complex, beta-sheet shell regions"/>
    <property type="match status" value="1"/>
</dbReference>
<accession>A0A401PUH9</accession>
<comment type="caution">
    <text evidence="3">The sequence shown here is derived from an EMBL/GenBank/DDBJ whole genome shotgun (WGS) entry which is preliminary data.</text>
</comment>
<gene>
    <name evidence="3" type="ORF">scyTo_0020510</name>
</gene>
<dbReference type="InterPro" id="IPR011030">
    <property type="entry name" value="Lipovitellin_superhlx_dom"/>
</dbReference>
<dbReference type="InterPro" id="IPR015819">
    <property type="entry name" value="Lipid_transp_b-sht_shell"/>
</dbReference>
<dbReference type="PANTHER" id="PTHR37860:SF2">
    <property type="entry name" value="VITELLOGENIN DOMAIN-CONTAINING PROTEIN"/>
    <property type="match status" value="1"/>
</dbReference>
<evidence type="ECO:0000256" key="1">
    <source>
        <dbReference type="PROSITE-ProRule" id="PRU00557"/>
    </source>
</evidence>
<organism evidence="3 4">
    <name type="scientific">Scyliorhinus torazame</name>
    <name type="common">Cloudy catshark</name>
    <name type="synonym">Catulus torazame</name>
    <dbReference type="NCBI Taxonomy" id="75743"/>
    <lineage>
        <taxon>Eukaryota</taxon>
        <taxon>Metazoa</taxon>
        <taxon>Chordata</taxon>
        <taxon>Craniata</taxon>
        <taxon>Vertebrata</taxon>
        <taxon>Chondrichthyes</taxon>
        <taxon>Elasmobranchii</taxon>
        <taxon>Galeomorphii</taxon>
        <taxon>Galeoidea</taxon>
        <taxon>Carcharhiniformes</taxon>
        <taxon>Scyliorhinidae</taxon>
        <taxon>Scyliorhinus</taxon>
    </lineage>
</organism>
<dbReference type="OMA" id="ISSWINS"/>
<evidence type="ECO:0000259" key="2">
    <source>
        <dbReference type="PROSITE" id="PS51211"/>
    </source>
</evidence>
<dbReference type="Pfam" id="PF01347">
    <property type="entry name" value="Vitellogenin_N"/>
    <property type="match status" value="1"/>
</dbReference>
<dbReference type="InterPro" id="IPR015255">
    <property type="entry name" value="Vitellinogen_open_b-sht"/>
</dbReference>